<dbReference type="EMBL" id="QRUD01000062">
    <property type="protein sequence ID" value="RGR34551.1"/>
    <property type="molecule type" value="Genomic_DNA"/>
</dbReference>
<reference evidence="1 2" key="1">
    <citation type="submission" date="2018-08" db="EMBL/GenBank/DDBJ databases">
        <title>A genome reference for cultivated species of the human gut microbiota.</title>
        <authorList>
            <person name="Zou Y."/>
            <person name="Xue W."/>
            <person name="Luo G."/>
        </authorList>
    </citation>
    <scope>NUCLEOTIDE SEQUENCE [LARGE SCALE GENOMIC DNA]</scope>
    <source>
        <strain evidence="1 2">AF25-30LB</strain>
    </source>
</reference>
<organism evidence="1 2">
    <name type="scientific">Phocaeicola vulgatus</name>
    <name type="common">Bacteroides vulgatus</name>
    <dbReference type="NCBI Taxonomy" id="821"/>
    <lineage>
        <taxon>Bacteria</taxon>
        <taxon>Pseudomonadati</taxon>
        <taxon>Bacteroidota</taxon>
        <taxon>Bacteroidia</taxon>
        <taxon>Bacteroidales</taxon>
        <taxon>Bacteroidaceae</taxon>
        <taxon>Phocaeicola</taxon>
    </lineage>
</organism>
<dbReference type="Proteomes" id="UP000266497">
    <property type="component" value="Unassembled WGS sequence"/>
</dbReference>
<evidence type="ECO:0000313" key="2">
    <source>
        <dbReference type="Proteomes" id="UP000266497"/>
    </source>
</evidence>
<name>A0A395UJ02_PHOVU</name>
<gene>
    <name evidence="1" type="ORF">DWY53_17960</name>
</gene>
<accession>A0A395UJ02</accession>
<dbReference type="AlphaFoldDB" id="A0A395UJ02"/>
<evidence type="ECO:0000313" key="1">
    <source>
        <dbReference type="EMBL" id="RGR34551.1"/>
    </source>
</evidence>
<dbReference type="RefSeq" id="WP_117893600.1">
    <property type="nucleotide sequence ID" value="NZ_QRUD01000062.1"/>
</dbReference>
<comment type="caution">
    <text evidence="1">The sequence shown here is derived from an EMBL/GenBank/DDBJ whole genome shotgun (WGS) entry which is preliminary data.</text>
</comment>
<sequence length="190" mass="22498">MKTLKTFVQESILFYQEHPECFKHSYSKRMGGTQTVVIEGLGEYYFDDRDYYSGRGKKYNNDFIHEHLGNIQVTKAEFDERVQTRAKSLYNMQKSRIQAAREYRKSYNQAAEKIGRERLDEGLELVKSFTDKTYLFIDNVMLYKAYKSEHVSIEIVSDEYRNGFNWDEWYSAPYAADLGMTPDNKNLFIC</sequence>
<protein>
    <submittedName>
        <fullName evidence="1">Uncharacterized protein</fullName>
    </submittedName>
</protein>
<proteinExistence type="predicted"/>